<dbReference type="Gene3D" id="3.90.650.10">
    <property type="entry name" value="PurM-like C-terminal domain"/>
    <property type="match status" value="1"/>
</dbReference>
<evidence type="ECO:0000259" key="4">
    <source>
        <dbReference type="Pfam" id="PF02769"/>
    </source>
</evidence>
<sequence>MKEHELIAELSRILGSSSGGGAPVSGLGVGIGDDCALITQPPGCDLLVTTDSQREGVHFRWEWIDPFSVGRRLVAVNVSDIVSKGGRPAFSVVAAGLPPGDPPGRIAEVYRGIAEESRYYGVVVAGGDISRDPGGMSLVMTLLGWIPPGTFVGRGGLAPGDCLYLVGRPGRARSGLLSLEKDQDETLFSEARAAFRTPRALLREGPLLASFPGVVSMTDTSDGLGRSLWELARASRVTIKVEEIPVSKEVRKWAEALGENPGELVWTGGEDYDLLVGVSFREEEAFLKWARTDLLEGSPEGLFLIGQVGERGDPEIIFGSGTGGKEWGAGFEHTG</sequence>
<feature type="binding site" evidence="2">
    <location>
        <begin position="127"/>
        <end position="128"/>
    </location>
    <ligand>
        <name>ATP</name>
        <dbReference type="ChEBI" id="CHEBI:30616"/>
    </ligand>
</feature>
<feature type="binding site" evidence="2">
    <location>
        <position position="154"/>
    </location>
    <ligand>
        <name>ATP</name>
        <dbReference type="ChEBI" id="CHEBI:30616"/>
    </ligand>
</feature>
<dbReference type="Proteomes" id="UP000009374">
    <property type="component" value="Unassembled WGS sequence"/>
</dbReference>
<feature type="binding site" evidence="2">
    <location>
        <position position="80"/>
    </location>
    <ligand>
        <name>Mg(2+)</name>
        <dbReference type="ChEBI" id="CHEBI:18420"/>
        <label>4</label>
    </ligand>
</feature>
<feature type="binding site" evidence="2">
    <location>
        <position position="50"/>
    </location>
    <ligand>
        <name>Mg(2+)</name>
        <dbReference type="ChEBI" id="CHEBI:18420"/>
        <label>1</label>
    </ligand>
</feature>
<gene>
    <name evidence="2" type="primary">thiL</name>
    <name evidence="5" type="ORF">UBAL3_94320057</name>
</gene>
<comment type="catalytic activity">
    <reaction evidence="2">
        <text>thiamine phosphate + ATP = thiamine diphosphate + ADP</text>
        <dbReference type="Rhea" id="RHEA:15913"/>
        <dbReference type="ChEBI" id="CHEBI:30616"/>
        <dbReference type="ChEBI" id="CHEBI:37575"/>
        <dbReference type="ChEBI" id="CHEBI:58937"/>
        <dbReference type="ChEBI" id="CHEBI:456216"/>
        <dbReference type="EC" id="2.7.4.16"/>
    </reaction>
</comment>
<feature type="binding site" evidence="2">
    <location>
        <position position="222"/>
    </location>
    <ligand>
        <name>Mg(2+)</name>
        <dbReference type="ChEBI" id="CHEBI:18420"/>
        <label>5</label>
    </ligand>
</feature>
<dbReference type="SUPFAM" id="SSF56042">
    <property type="entry name" value="PurM C-terminal domain-like"/>
    <property type="match status" value="1"/>
</dbReference>
<proteinExistence type="inferred from homology"/>
<feature type="binding site" evidence="2">
    <location>
        <position position="34"/>
    </location>
    <ligand>
        <name>Mg(2+)</name>
        <dbReference type="ChEBI" id="CHEBI:18420"/>
        <label>3</label>
    </ligand>
</feature>
<evidence type="ECO:0000259" key="3">
    <source>
        <dbReference type="Pfam" id="PF00586"/>
    </source>
</evidence>
<feature type="binding site" evidence="2">
    <location>
        <position position="219"/>
    </location>
    <ligand>
        <name>Mg(2+)</name>
        <dbReference type="ChEBI" id="CHEBI:18420"/>
        <label>3</label>
    </ligand>
</feature>
<dbReference type="GO" id="GO:0009030">
    <property type="term" value="F:thiamine-phosphate kinase activity"/>
    <property type="evidence" value="ECO:0007669"/>
    <property type="project" value="UniProtKB-UniRule"/>
</dbReference>
<dbReference type="GO" id="GO:0009229">
    <property type="term" value="P:thiamine diphosphate biosynthetic process"/>
    <property type="evidence" value="ECO:0007669"/>
    <property type="project" value="UniProtKB-UniRule"/>
</dbReference>
<feature type="binding site" evidence="2">
    <location>
        <position position="270"/>
    </location>
    <ligand>
        <name>substrate</name>
    </ligand>
</feature>
<dbReference type="HAMAP" id="MF_02128">
    <property type="entry name" value="TMP_kinase"/>
    <property type="match status" value="1"/>
</dbReference>
<feature type="domain" description="PurM-like C-terminal" evidence="4">
    <location>
        <begin position="159"/>
        <end position="316"/>
    </location>
</feature>
<keyword evidence="6" id="KW-1185">Reference proteome</keyword>
<comment type="miscellaneous">
    <text evidence="2">Reaction mechanism of ThiL seems to utilize a direct, inline transfer of the gamma-phosphate of ATP to TMP rather than a phosphorylated enzyme intermediate.</text>
</comment>
<dbReference type="NCBIfam" id="TIGR01379">
    <property type="entry name" value="thiL"/>
    <property type="match status" value="1"/>
</dbReference>
<keyword evidence="2" id="KW-0547">Nucleotide-binding</keyword>
<organism evidence="5 6">
    <name type="scientific">Leptospirillum ferrodiazotrophum</name>
    <dbReference type="NCBI Taxonomy" id="412449"/>
    <lineage>
        <taxon>Bacteria</taxon>
        <taxon>Pseudomonadati</taxon>
        <taxon>Nitrospirota</taxon>
        <taxon>Nitrospiria</taxon>
        <taxon>Nitrospirales</taxon>
        <taxon>Nitrospiraceae</taxon>
        <taxon>Leptospirillum</taxon>
    </lineage>
</organism>
<evidence type="ECO:0000313" key="5">
    <source>
        <dbReference type="EMBL" id="EES52200.1"/>
    </source>
</evidence>
<evidence type="ECO:0000313" key="6">
    <source>
        <dbReference type="Proteomes" id="UP000009374"/>
    </source>
</evidence>
<accession>C6HZ14</accession>
<feature type="binding site" evidence="2">
    <location>
        <position position="51"/>
    </location>
    <ligand>
        <name>Mg(2+)</name>
        <dbReference type="ChEBI" id="CHEBI:18420"/>
        <label>1</label>
    </ligand>
</feature>
<keyword evidence="2" id="KW-0067">ATP-binding</keyword>
<feature type="binding site" evidence="2">
    <location>
        <position position="331"/>
    </location>
    <ligand>
        <name>substrate</name>
    </ligand>
</feature>
<protein>
    <recommendedName>
        <fullName evidence="2">Thiamine-monophosphate kinase</fullName>
        <shortName evidence="2">TMP kinase</shortName>
        <shortName evidence="2">Thiamine-phosphate kinase</shortName>
        <ecNumber evidence="2">2.7.4.16</ecNumber>
    </recommendedName>
</protein>
<dbReference type="GO" id="GO:0009228">
    <property type="term" value="P:thiamine biosynthetic process"/>
    <property type="evidence" value="ECO:0007669"/>
    <property type="project" value="UniProtKB-KW"/>
</dbReference>
<dbReference type="InterPro" id="IPR010918">
    <property type="entry name" value="PurM-like_C_dom"/>
</dbReference>
<dbReference type="AlphaFoldDB" id="C6HZ14"/>
<dbReference type="InterPro" id="IPR006283">
    <property type="entry name" value="ThiL-like"/>
</dbReference>
<feature type="binding site" evidence="2">
    <location>
        <position position="80"/>
    </location>
    <ligand>
        <name>Mg(2+)</name>
        <dbReference type="ChEBI" id="CHEBI:18420"/>
        <label>2</label>
    </ligand>
</feature>
<comment type="pathway">
    <text evidence="2">Cofactor biosynthesis; thiamine diphosphate biosynthesis; thiamine diphosphate from thiamine phosphate: step 1/1.</text>
</comment>
<feature type="binding site" evidence="2">
    <location>
        <position position="58"/>
    </location>
    <ligand>
        <name>substrate</name>
    </ligand>
</feature>
<dbReference type="EC" id="2.7.4.16" evidence="2"/>
<dbReference type="InterPro" id="IPR016188">
    <property type="entry name" value="PurM-like_N"/>
</dbReference>
<dbReference type="InterPro" id="IPR036921">
    <property type="entry name" value="PurM-like_N_sf"/>
</dbReference>
<dbReference type="UniPathway" id="UPA00060">
    <property type="reaction ID" value="UER00142"/>
</dbReference>
<evidence type="ECO:0000256" key="2">
    <source>
        <dbReference type="HAMAP-Rule" id="MF_02128"/>
    </source>
</evidence>
<dbReference type="PIRSF" id="PIRSF005303">
    <property type="entry name" value="Thiam_monoph_kin"/>
    <property type="match status" value="1"/>
</dbReference>
<feature type="binding site" evidence="2">
    <location>
        <position position="49"/>
    </location>
    <ligand>
        <name>Mg(2+)</name>
        <dbReference type="ChEBI" id="CHEBI:18420"/>
        <label>4</label>
    </ligand>
</feature>
<evidence type="ECO:0000256" key="1">
    <source>
        <dbReference type="ARBA" id="ARBA00022977"/>
    </source>
</evidence>
<feature type="binding site" evidence="2">
    <location>
        <position position="34"/>
    </location>
    <ligand>
        <name>Mg(2+)</name>
        <dbReference type="ChEBI" id="CHEBI:18420"/>
        <label>4</label>
    </ligand>
</feature>
<keyword evidence="2" id="KW-0479">Metal-binding</keyword>
<name>C6HZ14_9BACT</name>
<comment type="similarity">
    <text evidence="2">Belongs to the thiamine-monophosphate kinase family.</text>
</comment>
<dbReference type="SUPFAM" id="SSF55326">
    <property type="entry name" value="PurM N-terminal domain-like"/>
    <property type="match status" value="1"/>
</dbReference>
<keyword evidence="2 5" id="KW-0418">Kinase</keyword>
<comment type="function">
    <text evidence="2">Catalyzes the ATP-dependent phosphorylation of thiamine-monophosphate (TMP) to form thiamine-pyrophosphate (TPP), the active form of vitamin B1.</text>
</comment>
<feature type="binding site" evidence="2">
    <location>
        <position position="80"/>
    </location>
    <ligand>
        <name>Mg(2+)</name>
        <dbReference type="ChEBI" id="CHEBI:18420"/>
        <label>3</label>
    </ligand>
</feature>
<dbReference type="Gene3D" id="3.30.1330.10">
    <property type="entry name" value="PurM-like, N-terminal domain"/>
    <property type="match status" value="1"/>
</dbReference>
<feature type="binding site" evidence="2">
    <location>
        <position position="221"/>
    </location>
    <ligand>
        <name>ATP</name>
        <dbReference type="ChEBI" id="CHEBI:30616"/>
    </ligand>
</feature>
<dbReference type="CDD" id="cd02194">
    <property type="entry name" value="ThiL"/>
    <property type="match status" value="1"/>
</dbReference>
<dbReference type="PANTHER" id="PTHR30270:SF0">
    <property type="entry name" value="THIAMINE-MONOPHOSPHATE KINASE"/>
    <property type="match status" value="1"/>
</dbReference>
<dbReference type="Pfam" id="PF02769">
    <property type="entry name" value="AIRS_C"/>
    <property type="match status" value="1"/>
</dbReference>
<dbReference type="GO" id="GO:0005524">
    <property type="term" value="F:ATP binding"/>
    <property type="evidence" value="ECO:0007669"/>
    <property type="project" value="UniProtKB-UniRule"/>
</dbReference>
<dbReference type="EMBL" id="GG693879">
    <property type="protein sequence ID" value="EES52200.1"/>
    <property type="molecule type" value="Genomic_DNA"/>
</dbReference>
<feature type="domain" description="PurM-like N-terminal" evidence="3">
    <location>
        <begin position="32"/>
        <end position="145"/>
    </location>
</feature>
<feature type="binding site" evidence="2">
    <location>
        <position position="51"/>
    </location>
    <ligand>
        <name>Mg(2+)</name>
        <dbReference type="ChEBI" id="CHEBI:18420"/>
        <label>2</label>
    </ligand>
</feature>
<reference evidence="5 6" key="1">
    <citation type="journal article" date="2009" name="Appl. Environ. Microbiol.">
        <title>Community genomic and proteomic analyses of chemoautotrophic iron-oxidizing "Leptospirillum rubarum" (Group II) and "Leptospirillum ferrodiazotrophum" (Group III) bacteria in acid mine drainage biofilms.</title>
        <authorList>
            <person name="Goltsman D.S."/>
            <person name="Denef V.J."/>
            <person name="Singer S.W."/>
            <person name="VerBerkmoes N.C."/>
            <person name="Lefsrud M."/>
            <person name="Mueller R.S."/>
            <person name="Dick G.J."/>
            <person name="Sun C.L."/>
            <person name="Wheeler K.E."/>
            <person name="Zemla A."/>
            <person name="Baker B.J."/>
            <person name="Hauser L."/>
            <person name="Land M."/>
            <person name="Shah M.B."/>
            <person name="Thelen M.P."/>
            <person name="Hettich R.L."/>
            <person name="Banfield J.F."/>
        </authorList>
    </citation>
    <scope>NUCLEOTIDE SEQUENCE [LARGE SCALE GENOMIC DNA]</scope>
</reference>
<keyword evidence="2" id="KW-0808">Transferase</keyword>
<dbReference type="PANTHER" id="PTHR30270">
    <property type="entry name" value="THIAMINE-MONOPHOSPHATE KINASE"/>
    <property type="match status" value="1"/>
</dbReference>
<feature type="binding site" evidence="2">
    <location>
        <position position="110"/>
    </location>
    <ligand>
        <name>ATP</name>
        <dbReference type="ChEBI" id="CHEBI:30616"/>
    </ligand>
</feature>
<dbReference type="InterPro" id="IPR036676">
    <property type="entry name" value="PurM-like_C_sf"/>
</dbReference>
<dbReference type="GO" id="GO:0000287">
    <property type="term" value="F:magnesium ion binding"/>
    <property type="evidence" value="ECO:0007669"/>
    <property type="project" value="UniProtKB-UniRule"/>
</dbReference>
<keyword evidence="1 2" id="KW-0784">Thiamine biosynthesis</keyword>
<dbReference type="Pfam" id="PF00586">
    <property type="entry name" value="AIRS"/>
    <property type="match status" value="1"/>
</dbReference>
<keyword evidence="2" id="KW-0460">Magnesium</keyword>
<feature type="binding site" evidence="2">
    <location>
        <position position="128"/>
    </location>
    <ligand>
        <name>Mg(2+)</name>
        <dbReference type="ChEBI" id="CHEBI:18420"/>
        <label>1</label>
    </ligand>
</feature>